<evidence type="ECO:0000256" key="6">
    <source>
        <dbReference type="ARBA" id="ARBA00022807"/>
    </source>
</evidence>
<evidence type="ECO:0000259" key="8">
    <source>
        <dbReference type="Pfam" id="PF12340"/>
    </source>
</evidence>
<keyword evidence="3" id="KW-0645">Protease</keyword>
<dbReference type="Pfam" id="PF12359">
    <property type="entry name" value="DUF3645"/>
    <property type="match status" value="1"/>
</dbReference>
<feature type="domain" description="DUF3645" evidence="9">
    <location>
        <begin position="2407"/>
        <end position="2439"/>
    </location>
</feature>
<dbReference type="InterPro" id="IPR022099">
    <property type="entry name" value="DUF3638"/>
</dbReference>
<comment type="caution">
    <text evidence="11">The sequence shown here is derived from an EMBL/GenBank/DDBJ whole genome shotgun (WGS) entry which is preliminary data.</text>
</comment>
<dbReference type="InterPro" id="IPR022105">
    <property type="entry name" value="DUF3645"/>
</dbReference>
<feature type="domain" description="DUF6606" evidence="10">
    <location>
        <begin position="29"/>
        <end position="295"/>
    </location>
</feature>
<name>A0AAD5RLX1_9PEZI</name>
<feature type="compositionally biased region" description="Basic and acidic residues" evidence="7">
    <location>
        <begin position="3222"/>
        <end position="3236"/>
    </location>
</feature>
<feature type="region of interest" description="Disordered" evidence="7">
    <location>
        <begin position="3192"/>
        <end position="3236"/>
    </location>
</feature>
<feature type="domain" description="DUF3638" evidence="8">
    <location>
        <begin position="2065"/>
        <end position="2288"/>
    </location>
</feature>
<keyword evidence="12" id="KW-1185">Reference proteome</keyword>
<evidence type="ECO:0000256" key="4">
    <source>
        <dbReference type="ARBA" id="ARBA00022786"/>
    </source>
</evidence>
<evidence type="ECO:0000259" key="10">
    <source>
        <dbReference type="Pfam" id="PF20255"/>
    </source>
</evidence>
<keyword evidence="4" id="KW-0833">Ubl conjugation pathway</keyword>
<proteinExistence type="predicted"/>
<dbReference type="PANTHER" id="PTHR13367">
    <property type="entry name" value="UBIQUITIN THIOESTERASE"/>
    <property type="match status" value="1"/>
</dbReference>
<evidence type="ECO:0000256" key="3">
    <source>
        <dbReference type="ARBA" id="ARBA00022670"/>
    </source>
</evidence>
<evidence type="ECO:0000256" key="2">
    <source>
        <dbReference type="ARBA" id="ARBA00012759"/>
    </source>
</evidence>
<dbReference type="EC" id="3.4.19.12" evidence="2"/>
<gene>
    <name evidence="11" type="ORF">MKZ38_004135</name>
</gene>
<evidence type="ECO:0000256" key="5">
    <source>
        <dbReference type="ARBA" id="ARBA00022801"/>
    </source>
</evidence>
<feature type="region of interest" description="Disordered" evidence="7">
    <location>
        <begin position="1872"/>
        <end position="1896"/>
    </location>
</feature>
<feature type="compositionally biased region" description="Basic residues" evidence="7">
    <location>
        <begin position="1876"/>
        <end position="1887"/>
    </location>
</feature>
<dbReference type="PANTHER" id="PTHR13367:SF32">
    <property type="entry name" value="DUF6606 DOMAIN-CONTAINING PROTEIN"/>
    <property type="match status" value="1"/>
</dbReference>
<dbReference type="EMBL" id="JAKWBI020000241">
    <property type="protein sequence ID" value="KAJ2898169.1"/>
    <property type="molecule type" value="Genomic_DNA"/>
</dbReference>
<dbReference type="SUPFAM" id="SSF52540">
    <property type="entry name" value="P-loop containing nucleoside triphosphate hydrolases"/>
    <property type="match status" value="1"/>
</dbReference>
<dbReference type="Pfam" id="PF20255">
    <property type="entry name" value="DUF6606"/>
    <property type="match status" value="1"/>
</dbReference>
<keyword evidence="6" id="KW-0788">Thiol protease</keyword>
<accession>A0AAD5RLX1</accession>
<dbReference type="Proteomes" id="UP001201980">
    <property type="component" value="Unassembled WGS sequence"/>
</dbReference>
<feature type="compositionally biased region" description="Acidic residues" evidence="7">
    <location>
        <begin position="3203"/>
        <end position="3221"/>
    </location>
</feature>
<dbReference type="InterPro" id="IPR046541">
    <property type="entry name" value="DUF6606"/>
</dbReference>
<evidence type="ECO:0000313" key="12">
    <source>
        <dbReference type="Proteomes" id="UP001201980"/>
    </source>
</evidence>
<evidence type="ECO:0000259" key="9">
    <source>
        <dbReference type="Pfam" id="PF12359"/>
    </source>
</evidence>
<dbReference type="GO" id="GO:0004843">
    <property type="term" value="F:cysteine-type deubiquitinase activity"/>
    <property type="evidence" value="ECO:0007669"/>
    <property type="project" value="UniProtKB-EC"/>
</dbReference>
<sequence length="3236" mass="364481">MARPRRLGHGATAAAAGDVEILGQRVRELFNHLVLPPRVPSATYDVEGVESILLDRLYTAFGQLEELDASFAEAAQSIQESTALSINGRVDKGAFVHALRSLPCGRFLLLHVATQNAGLFIQRRQHDPYGDVLLVEVFEASPRAESVLAAKNALVWNFPGSSIAIPVAVLHDEDFATSFATFLEQASAESIGSFAAAVYKAGVRSVETRETPDPTIITSFLTAILEVVGHRLPLPLTKKRIRDEVSFKDSHLPWRRLPLWLVARVALSRHFFLASGNALGRLKYKISISYFLASLSVEFQSHVSIENLHNFRAKLSRRLAKIEIEISSSASAVATVSRSIFKELDPTFRQSLESLSQDIEFHWKQIKSSTSPPIPKLQRYAADSDLKLSLRNSSSVMEEAIEHHQAASRSGTSRGRIAHLNRVDEISPSTMFSTQIFNVFQSGKECQQLAKLAVPMSIDELTFFVTRQSEGVKSYLGGVGSTFEKSPLLKSDMILIIMESWTKMDMAACEAYPLLRDFHPTFYPDMMDVLLLPSLKSMQRARLVQEYLQSRVVSVGESGSSIFADPGSGSFAERYYDTSRELQALHQEILEANQTKRQRKELEWKHKNQTYTQLTSEIDTTECEYQENPATMLRTHRRGSCHRCRLRDQVAQLRIRIHEEMLPEYLERAKAVVFELSCPPLFATYRDTTWHILKNLGYVNLMSSTKPMDTVHKYKQLESFAECDEPEVTLASSVKSYLNTHYSQVYFPVECDAVFKPHALRHSYCHVESSIWPGKIRPPIQPPPSFAPHCRPVLAATSPFLAILSLPSFNNDGSTISSYDISANQAVCPTGLNVHEFGALQGVLSGRRQRWLSILTELASANINFSADAVSCIVSHTVIQLGPVDKDLHELGMTHRLLLDTQLCDKLLSEISHRLHIIASNWREVHLMNFLITVLLRVVEIGSAREDALKLLGTARETTRRWLTMLADKSTTSDTAVAKQCQHYTLWSGLLCKYTFTSWVFIDDTIPATDLKVFVESSLLVQNNLPKPDDLRDSLAQVVLRDFNLMFSLKELICSSIEIEPQALVDGFSCVWPHEEREVRKFLSARFDEQEESITVEIESPRNSRGSGIEAHYYLLTGLLLINGHPRGTLPAGESNSIHLEEIFGSRTLQTFPSNMPGMTYHLCIQENKYGFHIGFEGGHMILKAYGNGKVLRYISREVFQGDLPGPLIEGHIHWLNMRDRKVEIYASGLAGGLWANCPRWALGLSSGRCQKYHPRTETTQIVDPASNLFSRIAHILSPLEPARYIQVEQPRSNNLGGFGAPVVALLPRLNLRFRVNHRGLLQAHQLNAEVDPSQDAGTWYGLQSKLVLRAIPAPRDPHTDLGRIILVPLGSPTCFRENGHTICQLSPSENEEPSVGKFVINTTLGRIDCAPEPRLAYTKGLLHCLTSGVVSDPLTGRTGIDEAVAWLRSSSCKPWSPLQKGPRSLLYEIAKLSPIREYYPPDGGVGLKTDRWNHDICVTAQSDRLRPVVEEILLISDNLATFHTLAADCVEPYVAHGSLDLTNRAIVFRQRFEVSSSSIQPDFEAKWDFPYQSRHQPQRDSQRRTNVQEISAMVSTWSENIYGIRSLRTALSGADTLEGFQEPFNSPVLSQRLDVDITRAWGSLAMFAKGCSQHDKYSLMFLLCEAGFQPGTNMELLRGVYAFAVLEELKNIQVPEASEYVGFRADEASTGDVWFGVLKKFKKPPAQNAAGTLSEFLSRKQLSKMRKDEHQHDQQADEFCRVIASYIHSQWPLASPIVDGLEELNEGGFVDLEAALPAITSEWISRHKNHVLDLYLLSVENILHQHHRDWEYTPSVFPSGTPIIPIGPFGQKTITLRDLATVNLESVALSTTPTRRSKASGGHQRRHQESRYRKDNPGCTELREILQPFHGSTSHVRQKYATDLSSSIDAYSQHKGGERAMAIPSVNNSLHQLIQARRDMDSLFSSIAAAFTTQIPGPYCKALSWLKHGGTSPVVTPVTLLELLRGNSDVKLGPWVKEVVVQFGVLVTEYQRCLRIYNFLIHQDYKMGQRDFRPINEELLYTGHTNWNPEEYPDWLLLEIESNITIRPRQVDVALATIRPDSRKNSVLQMNMGEGKTSCIIPMAAVVLADGRNITRVSVPKALLNQTGLLLHSRLGGLPGRELRHVPFSRRTPSDKMTVERFHGIYQDIKIKGGVMLCLPEHQLSFMLSGFQRLVDGKVLEGSQMLRVQTWLTSHSRDIIDESDYTLAVRTQLVYPSGNQITVDGHPHRWLVIERILQAMKSQLHQLKQRFPHSINIIYRFNGAFPLVFFLRPDAEDALLQALVKEICDGNLGILPAGNITVEDKDAIRRFLTEPQVDKQVSDRIKNVSPQKPSVRQRVYLLRGLLVNRILMMALKKRWNVQYGLHPTRDPIAVPYHAKGVPSDMSEWGHPDVAILFTALSFYYSGLAKSQLRQALEHVLKSDDPASTYDSWVQSAEFEFPGSLMDWNSINLDDTFQLTELHRFLGYNIMAIDYYLNNFVFPRHAKQFRVKLQANGWDIPIFPAEHRGRGAQEQRVVRHISTGFSGTNDNRHMLPLTIEQQDLAMLSHTNAEVLSYLLQPRSRDYELLATDRGMRIGEVEFLQNLSRKYIRVLIDAGAQILEMSNEALARTWLEVDGTALAALFFGPDNKAYIITKTGGKTPHLASPFADDLNQVLVYLDQAHTRGTDLKFPANARGALTLGLGQTKDATVQAAMRLRQLGTTQSVRFFATPEVHQSIVDVCGKDWHDRITSADVIRWLLDNTCDGIEQLQPLYWSQGMDYCKRMHSTLTWQDFSNNPESLSQLVGSITRQEQQKLSELYGPSSKRPSSKMDHFEHPRLSEYVKALEKRRKNFQDTGKAVHASALQEVEQEREVTFEVESVRQVKKPPKFNPYKVPGLHNDIRRLVETGRMPPGTAGDGVFIPSIDALSRSVIGRKHRVNVSEGIGRVFVTAEFQRTVKLHATEPNDNYLRPVRFMLWCSKIERAVLVTPEEAEALMPVLSHPRYQGGTHLLTYAPPVTRRMLQFNKLNFYSVPPLPVKWEAPEWLRIEVGLFSGRLYFAWEEYEPMCRRLGIQSHVGSMDEAEEGELALGTTDDASTTPREERAPTAPLAHNTLAFLNEWLTNRRKGQDIVHSPMGFVAQGKPLDSSHPFFQAAEAPMSSQEAKVVFPVGDLDDPKRRDQDLDDGFMDMEYVSDTESGSESEKDSSDSDVNLKR</sequence>
<dbReference type="Pfam" id="PF12340">
    <property type="entry name" value="DUF3638"/>
    <property type="match status" value="1"/>
</dbReference>
<keyword evidence="5" id="KW-0378">Hydrolase</keyword>
<evidence type="ECO:0000256" key="7">
    <source>
        <dbReference type="SAM" id="MobiDB-lite"/>
    </source>
</evidence>
<protein>
    <recommendedName>
        <fullName evidence="2">ubiquitinyl hydrolase 1</fullName>
        <ecNumber evidence="2">3.4.19.12</ecNumber>
    </recommendedName>
</protein>
<organism evidence="11 12">
    <name type="scientific">Zalerion maritima</name>
    <dbReference type="NCBI Taxonomy" id="339359"/>
    <lineage>
        <taxon>Eukaryota</taxon>
        <taxon>Fungi</taxon>
        <taxon>Dikarya</taxon>
        <taxon>Ascomycota</taxon>
        <taxon>Pezizomycotina</taxon>
        <taxon>Sordariomycetes</taxon>
        <taxon>Lulworthiomycetidae</taxon>
        <taxon>Lulworthiales</taxon>
        <taxon>Lulworthiaceae</taxon>
        <taxon>Zalerion</taxon>
    </lineage>
</organism>
<evidence type="ECO:0000313" key="11">
    <source>
        <dbReference type="EMBL" id="KAJ2898169.1"/>
    </source>
</evidence>
<dbReference type="GO" id="GO:0006508">
    <property type="term" value="P:proteolysis"/>
    <property type="evidence" value="ECO:0007669"/>
    <property type="project" value="UniProtKB-KW"/>
</dbReference>
<dbReference type="InterPro" id="IPR051346">
    <property type="entry name" value="OTU_Deubiquitinase"/>
</dbReference>
<dbReference type="InterPro" id="IPR027417">
    <property type="entry name" value="P-loop_NTPase"/>
</dbReference>
<comment type="catalytic activity">
    <reaction evidence="1">
        <text>Thiol-dependent hydrolysis of ester, thioester, amide, peptide and isopeptide bonds formed by the C-terminal Gly of ubiquitin (a 76-residue protein attached to proteins as an intracellular targeting signal).</text>
        <dbReference type="EC" id="3.4.19.12"/>
    </reaction>
</comment>
<evidence type="ECO:0000256" key="1">
    <source>
        <dbReference type="ARBA" id="ARBA00000707"/>
    </source>
</evidence>
<reference evidence="11" key="1">
    <citation type="submission" date="2022-07" db="EMBL/GenBank/DDBJ databases">
        <title>Draft genome sequence of Zalerion maritima ATCC 34329, a (micro)plastics degrading marine fungus.</title>
        <authorList>
            <person name="Paco A."/>
            <person name="Goncalves M.F.M."/>
            <person name="Rocha-Santos T.A.P."/>
            <person name="Alves A."/>
        </authorList>
    </citation>
    <scope>NUCLEOTIDE SEQUENCE</scope>
    <source>
        <strain evidence="11">ATCC 34329</strain>
    </source>
</reference>